<dbReference type="EMBL" id="BMXP01000003">
    <property type="protein sequence ID" value="GGW83201.1"/>
    <property type="molecule type" value="Genomic_DNA"/>
</dbReference>
<name>A0A918JIW6_9ALTE</name>
<dbReference type="GO" id="GO:0008324">
    <property type="term" value="F:monoatomic cation transmembrane transporter activity"/>
    <property type="evidence" value="ECO:0007669"/>
    <property type="project" value="InterPro"/>
</dbReference>
<evidence type="ECO:0000256" key="1">
    <source>
        <dbReference type="ARBA" id="ARBA00004651"/>
    </source>
</evidence>
<keyword evidence="3" id="KW-1003">Cell membrane</keyword>
<accession>A0A918JIW6</accession>
<comment type="caution">
    <text evidence="8">The sequence shown here is derived from an EMBL/GenBank/DDBJ whole genome shotgun (WGS) entry which is preliminary data.</text>
</comment>
<comment type="similarity">
    <text evidence="2">Belongs to the CPA3 antiporters (TC 2.A.63) subunit E family.</text>
</comment>
<evidence type="ECO:0000256" key="5">
    <source>
        <dbReference type="ARBA" id="ARBA00022989"/>
    </source>
</evidence>
<reference evidence="8" key="2">
    <citation type="submission" date="2020-09" db="EMBL/GenBank/DDBJ databases">
        <authorList>
            <person name="Sun Q."/>
            <person name="Kim S."/>
        </authorList>
    </citation>
    <scope>NUCLEOTIDE SEQUENCE</scope>
    <source>
        <strain evidence="8">KCTC 22164</strain>
    </source>
</reference>
<dbReference type="PANTHER" id="PTHR34584:SF1">
    <property type="entry name" value="NA(+)_H(+) ANTIPORTER SUBUNIT E1"/>
    <property type="match status" value="1"/>
</dbReference>
<evidence type="ECO:0000256" key="7">
    <source>
        <dbReference type="SAM" id="Phobius"/>
    </source>
</evidence>
<evidence type="ECO:0000256" key="6">
    <source>
        <dbReference type="ARBA" id="ARBA00023136"/>
    </source>
</evidence>
<dbReference type="PANTHER" id="PTHR34584">
    <property type="entry name" value="NA(+)/H(+) ANTIPORTER SUBUNIT E1"/>
    <property type="match status" value="1"/>
</dbReference>
<organism evidence="8 9">
    <name type="scientific">Alteromonas halophila</name>
    <dbReference type="NCBI Taxonomy" id="516698"/>
    <lineage>
        <taxon>Bacteria</taxon>
        <taxon>Pseudomonadati</taxon>
        <taxon>Pseudomonadota</taxon>
        <taxon>Gammaproteobacteria</taxon>
        <taxon>Alteromonadales</taxon>
        <taxon>Alteromonadaceae</taxon>
        <taxon>Alteromonas/Salinimonas group</taxon>
        <taxon>Alteromonas</taxon>
    </lineage>
</organism>
<dbReference type="Pfam" id="PF01899">
    <property type="entry name" value="MNHE"/>
    <property type="match status" value="1"/>
</dbReference>
<evidence type="ECO:0000256" key="2">
    <source>
        <dbReference type="ARBA" id="ARBA00006228"/>
    </source>
</evidence>
<dbReference type="AlphaFoldDB" id="A0A918JIW6"/>
<proteinExistence type="inferred from homology"/>
<evidence type="ECO:0000256" key="4">
    <source>
        <dbReference type="ARBA" id="ARBA00022692"/>
    </source>
</evidence>
<reference evidence="8" key="1">
    <citation type="journal article" date="2014" name="Int. J. Syst. Evol. Microbiol.">
        <title>Complete genome sequence of Corynebacterium casei LMG S-19264T (=DSM 44701T), isolated from a smear-ripened cheese.</title>
        <authorList>
            <consortium name="US DOE Joint Genome Institute (JGI-PGF)"/>
            <person name="Walter F."/>
            <person name="Albersmeier A."/>
            <person name="Kalinowski J."/>
            <person name="Ruckert C."/>
        </authorList>
    </citation>
    <scope>NUCLEOTIDE SEQUENCE</scope>
    <source>
        <strain evidence="8">KCTC 22164</strain>
    </source>
</reference>
<comment type="subcellular location">
    <subcellularLocation>
        <location evidence="1">Cell membrane</location>
        <topology evidence="1">Multi-pass membrane protein</topology>
    </subcellularLocation>
</comment>
<dbReference type="Proteomes" id="UP000631300">
    <property type="component" value="Unassembled WGS sequence"/>
</dbReference>
<gene>
    <name evidence="8" type="ORF">GCM10007391_15710</name>
</gene>
<evidence type="ECO:0000256" key="3">
    <source>
        <dbReference type="ARBA" id="ARBA00022475"/>
    </source>
</evidence>
<evidence type="ECO:0000313" key="8">
    <source>
        <dbReference type="EMBL" id="GGW83201.1"/>
    </source>
</evidence>
<protein>
    <submittedName>
        <fullName evidence="8">Monovalent cation/H+ antiporter subunit E</fullName>
    </submittedName>
</protein>
<dbReference type="PIRSF" id="PIRSF019239">
    <property type="entry name" value="MrpE"/>
    <property type="match status" value="1"/>
</dbReference>
<dbReference type="GO" id="GO:0005886">
    <property type="term" value="C:plasma membrane"/>
    <property type="evidence" value="ECO:0007669"/>
    <property type="project" value="UniProtKB-SubCell"/>
</dbReference>
<dbReference type="NCBIfam" id="NF006518">
    <property type="entry name" value="PRK08965.1-2"/>
    <property type="match status" value="1"/>
</dbReference>
<evidence type="ECO:0000313" key="9">
    <source>
        <dbReference type="Proteomes" id="UP000631300"/>
    </source>
</evidence>
<keyword evidence="6 7" id="KW-0472">Membrane</keyword>
<dbReference type="InterPro" id="IPR002758">
    <property type="entry name" value="Cation_antiport_E"/>
</dbReference>
<keyword evidence="4 7" id="KW-0812">Transmembrane</keyword>
<keyword evidence="9" id="KW-1185">Reference proteome</keyword>
<sequence length="166" mass="18539">MSMLSRIIPKPVTSFLLLVVWLMLNVSVSPGHILLGAVFAIIIPLLCAPLQIPQPKVKRPFRAVRYVLMVAGDIIVANVQVAILVIGPMRRIKPGFIAVPLDLEEDFPITILANTVTMTPGTLSAELSKDKNWLYVHVLSMPDDEQEIISLIKQRYELAIREIFKC</sequence>
<keyword evidence="5 7" id="KW-1133">Transmembrane helix</keyword>
<dbReference type="RefSeq" id="WP_189405114.1">
    <property type="nucleotide sequence ID" value="NZ_BMXP01000003.1"/>
</dbReference>
<feature type="transmembrane region" description="Helical" evidence="7">
    <location>
        <begin position="64"/>
        <end position="86"/>
    </location>
</feature>